<reference evidence="1" key="1">
    <citation type="submission" date="2020-02" db="EMBL/GenBank/DDBJ databases">
        <authorList>
            <person name="Meier V. D."/>
        </authorList>
    </citation>
    <scope>NUCLEOTIDE SEQUENCE</scope>
    <source>
        <strain evidence="1">AVDCRST_MAG86</strain>
    </source>
</reference>
<dbReference type="AlphaFoldDB" id="A0A6J4URV1"/>
<proteinExistence type="predicted"/>
<name>A0A6J4URV1_9DEIN</name>
<organism evidence="1">
    <name type="scientific">uncultured Truepera sp</name>
    <dbReference type="NCBI Taxonomy" id="543023"/>
    <lineage>
        <taxon>Bacteria</taxon>
        <taxon>Thermotogati</taxon>
        <taxon>Deinococcota</taxon>
        <taxon>Deinococci</taxon>
        <taxon>Trueperales</taxon>
        <taxon>Trueperaceae</taxon>
        <taxon>Truepera</taxon>
        <taxon>environmental samples</taxon>
    </lineage>
</organism>
<sequence length="41" mass="4484">MYLPGVTRAGERTVSYTAADALSFNRLFRAVMKASSITFSP</sequence>
<protein>
    <submittedName>
        <fullName evidence="1">Uncharacterized protein</fullName>
    </submittedName>
</protein>
<evidence type="ECO:0000313" key="1">
    <source>
        <dbReference type="EMBL" id="CAA9556129.1"/>
    </source>
</evidence>
<gene>
    <name evidence="1" type="ORF">AVDCRST_MAG86-213</name>
</gene>
<accession>A0A6J4URV1</accession>
<dbReference type="EMBL" id="CADCWP010000014">
    <property type="protein sequence ID" value="CAA9556129.1"/>
    <property type="molecule type" value="Genomic_DNA"/>
</dbReference>